<dbReference type="AlphaFoldDB" id="A0A518RE80"/>
<reference evidence="7 8" key="1">
    <citation type="submission" date="2019-07" db="EMBL/GenBank/DDBJ databases">
        <title>Sphingomonas alkalisoli sp. nov., isolated from rhizosphere soil of Suaedae salsa.</title>
        <authorList>
            <person name="Zhang H."/>
            <person name="Xu L."/>
            <person name="Zhang J.-X."/>
            <person name="Sun J.-Q."/>
        </authorList>
    </citation>
    <scope>NUCLEOTIDE SEQUENCE [LARGE SCALE GENOMIC DNA]</scope>
    <source>
        <strain evidence="7 8">XS-10</strain>
    </source>
</reference>
<gene>
    <name evidence="7" type="ORF">FPZ54_06630</name>
</gene>
<organism evidence="7 8">
    <name type="scientific">Sphingomonas suaedae</name>
    <dbReference type="NCBI Taxonomy" id="2599297"/>
    <lineage>
        <taxon>Bacteria</taxon>
        <taxon>Pseudomonadati</taxon>
        <taxon>Pseudomonadota</taxon>
        <taxon>Alphaproteobacteria</taxon>
        <taxon>Sphingomonadales</taxon>
        <taxon>Sphingomonadaceae</taxon>
        <taxon>Sphingomonas</taxon>
    </lineage>
</organism>
<keyword evidence="4" id="KW-0812">Transmembrane</keyword>
<name>A0A518RE80_9SPHN</name>
<evidence type="ECO:0000256" key="5">
    <source>
        <dbReference type="ARBA" id="ARBA00022989"/>
    </source>
</evidence>
<evidence type="ECO:0000256" key="3">
    <source>
        <dbReference type="ARBA" id="ARBA00022475"/>
    </source>
</evidence>
<dbReference type="EMBL" id="CP042239">
    <property type="protein sequence ID" value="QDX25724.1"/>
    <property type="molecule type" value="Genomic_DNA"/>
</dbReference>
<dbReference type="PANTHER" id="PTHR37937:SF1">
    <property type="entry name" value="CONJUGATIVE TRANSFER: DNA TRANSPORT"/>
    <property type="match status" value="1"/>
</dbReference>
<dbReference type="InterPro" id="IPR003688">
    <property type="entry name" value="TraG/VirD4"/>
</dbReference>
<keyword evidence="8" id="KW-1185">Reference proteome</keyword>
<dbReference type="RefSeq" id="WP_145845898.1">
    <property type="nucleotide sequence ID" value="NZ_CP042239.1"/>
</dbReference>
<evidence type="ECO:0000256" key="6">
    <source>
        <dbReference type="ARBA" id="ARBA00023136"/>
    </source>
</evidence>
<protein>
    <submittedName>
        <fullName evidence="7">Type IV secretory system conjugative DNA transfer family protein</fullName>
    </submittedName>
</protein>
<keyword evidence="6" id="KW-0472">Membrane</keyword>
<sequence>MIDPKREDLRHGMARWANERDIESAGLFDKDGLFVGYKGNRQMFLRSDSPGIVIAGSGAGKGRDWLVETIIRGGMHPLLVCDPKGELAAVTISSFLRWNAFVYLWNPTGLHGMASHRCNPLDLLTFDNPNFHGDCADLAACMIPLVGSGGNHGHHFEKKAREWITALLKSLVERCGHVTFPMLWRTIQSIRSDAEAWAFQLDAMDHSPFHDVRAAAADMWQAQRHSTSNEFGLILSTIKANLSFLNDPVLSASLEYPDFSLRDLTSEQLTSLFLMVPRRYIAQWASVLRVMFVVAMIYKARAPQARRLTLLVDEAGQMGRFEELLAAFTIGRGEGVKTIAVFQDVDQISRNFGREAITGFIGSAQWRCFFGVRDYPTARLLSDMLGSETLEYTDKLQTDAARRLQNEAMRNFMSGGDPAKAAIDYHHYRDAANARTKMSRLLMTPDEIIGMGDGKMISFISGLDLPPILADKYPYYSTRSLNGLWLPNPYHPPLDRVRLPGTFGSTERRIITERRPELAHYPQYRDGISYVEGYR</sequence>
<evidence type="ECO:0000313" key="7">
    <source>
        <dbReference type="EMBL" id="QDX25724.1"/>
    </source>
</evidence>
<dbReference type="CDD" id="cd01127">
    <property type="entry name" value="TrwB_TraG_TraD_VirD4"/>
    <property type="match status" value="1"/>
</dbReference>
<dbReference type="SUPFAM" id="SSF52540">
    <property type="entry name" value="P-loop containing nucleoside triphosphate hydrolases"/>
    <property type="match status" value="1"/>
</dbReference>
<evidence type="ECO:0000256" key="4">
    <source>
        <dbReference type="ARBA" id="ARBA00022692"/>
    </source>
</evidence>
<evidence type="ECO:0000256" key="2">
    <source>
        <dbReference type="ARBA" id="ARBA00008806"/>
    </source>
</evidence>
<dbReference type="Gene3D" id="3.40.50.300">
    <property type="entry name" value="P-loop containing nucleotide triphosphate hydrolases"/>
    <property type="match status" value="1"/>
</dbReference>
<dbReference type="GO" id="GO:0005886">
    <property type="term" value="C:plasma membrane"/>
    <property type="evidence" value="ECO:0007669"/>
    <property type="project" value="UniProtKB-SubCell"/>
</dbReference>
<dbReference type="InterPro" id="IPR051539">
    <property type="entry name" value="T4SS-coupling_protein"/>
</dbReference>
<dbReference type="Pfam" id="PF02534">
    <property type="entry name" value="T4SS-DNA_transf"/>
    <property type="match status" value="1"/>
</dbReference>
<dbReference type="InterPro" id="IPR027417">
    <property type="entry name" value="P-loop_NTPase"/>
</dbReference>
<dbReference type="OrthoDB" id="9759295at2"/>
<keyword evidence="3" id="KW-1003">Cell membrane</keyword>
<comment type="similarity">
    <text evidence="2">Belongs to the VirD4/TraG family.</text>
</comment>
<dbReference type="KEGG" id="ssua:FPZ54_06630"/>
<dbReference type="PANTHER" id="PTHR37937">
    <property type="entry name" value="CONJUGATIVE TRANSFER: DNA TRANSPORT"/>
    <property type="match status" value="1"/>
</dbReference>
<keyword evidence="5" id="KW-1133">Transmembrane helix</keyword>
<proteinExistence type="inferred from homology"/>
<accession>A0A518RE80</accession>
<dbReference type="Proteomes" id="UP000318055">
    <property type="component" value="Chromosome"/>
</dbReference>
<comment type="subcellular location">
    <subcellularLocation>
        <location evidence="1">Cell membrane</location>
        <topology evidence="1">Multi-pass membrane protein</topology>
    </subcellularLocation>
</comment>
<evidence type="ECO:0000256" key="1">
    <source>
        <dbReference type="ARBA" id="ARBA00004651"/>
    </source>
</evidence>
<evidence type="ECO:0000313" key="8">
    <source>
        <dbReference type="Proteomes" id="UP000318055"/>
    </source>
</evidence>